<sequence length="63" mass="7189">MAKLNKVMLIVANELDENKRMCEAVQLNVIDDAIVQLVNERKRLQDDCHFSQMSLCGKQPTTV</sequence>
<comment type="caution">
    <text evidence="1">The sequence shown here is derived from an EMBL/GenBank/DDBJ whole genome shotgun (WGS) entry which is preliminary data.</text>
</comment>
<protein>
    <recommendedName>
        <fullName evidence="3">Phage protein</fullName>
    </recommendedName>
</protein>
<dbReference type="AlphaFoldDB" id="A0ABD7FQU2"/>
<name>A0ABD7FQU2_9VIBR</name>
<evidence type="ECO:0000313" key="2">
    <source>
        <dbReference type="Proteomes" id="UP000252199"/>
    </source>
</evidence>
<dbReference type="Proteomes" id="UP000252199">
    <property type="component" value="Unassembled WGS sequence"/>
</dbReference>
<reference evidence="1 2" key="1">
    <citation type="submission" date="2018-06" db="EMBL/GenBank/DDBJ databases">
        <title>Draft genome sequences of nine Vibrio sp. clinical isolates from across the United States representing the closest known relative of Vibrio cholerae.</title>
        <authorList>
            <person name="Islam M.T."/>
            <person name="Liang K."/>
            <person name="Im M.S."/>
            <person name="Winkjer J."/>
            <person name="Busby S."/>
            <person name="Batra D."/>
            <person name="Rowe L."/>
            <person name="Tarr C.L."/>
            <person name="Boucher Y."/>
        </authorList>
    </citation>
    <scope>NUCLEOTIDE SEQUENCE [LARGE SCALE GENOMIC DNA]</scope>
    <source>
        <strain evidence="1 2">2017V-1110</strain>
    </source>
</reference>
<dbReference type="EMBL" id="QKKU01000132">
    <property type="protein sequence ID" value="RBM59970.1"/>
    <property type="molecule type" value="Genomic_DNA"/>
</dbReference>
<accession>A0ABD7FQU2</accession>
<evidence type="ECO:0000313" key="1">
    <source>
        <dbReference type="EMBL" id="RBM59970.1"/>
    </source>
</evidence>
<gene>
    <name evidence="1" type="ORF">DLR72_17940</name>
</gene>
<evidence type="ECO:0008006" key="3">
    <source>
        <dbReference type="Google" id="ProtNLM"/>
    </source>
</evidence>
<organism evidence="1 2">
    <name type="scientific">Vibrio paracholerae</name>
    <dbReference type="NCBI Taxonomy" id="650003"/>
    <lineage>
        <taxon>Bacteria</taxon>
        <taxon>Pseudomonadati</taxon>
        <taxon>Pseudomonadota</taxon>
        <taxon>Gammaproteobacteria</taxon>
        <taxon>Vibrionales</taxon>
        <taxon>Vibrionaceae</taxon>
        <taxon>Vibrio</taxon>
    </lineage>
</organism>
<proteinExistence type="predicted"/>
<dbReference type="RefSeq" id="WP_113611419.1">
    <property type="nucleotide sequence ID" value="NZ_CAWQMY010000038.1"/>
</dbReference>